<proteinExistence type="predicted"/>
<name>A0AAD9PG03_RIDPI</name>
<reference evidence="2" key="1">
    <citation type="journal article" date="2023" name="Mol. Biol. Evol.">
        <title>Third-Generation Sequencing Reveals the Adaptive Role of the Epigenome in Three Deep-Sea Polychaetes.</title>
        <authorList>
            <person name="Perez M."/>
            <person name="Aroh O."/>
            <person name="Sun Y."/>
            <person name="Lan Y."/>
            <person name="Juniper S.K."/>
            <person name="Young C.R."/>
            <person name="Angers B."/>
            <person name="Qian P.Y."/>
        </authorList>
    </citation>
    <scope>NUCLEOTIDE SEQUENCE</scope>
    <source>
        <strain evidence="2">R07B-5</strain>
    </source>
</reference>
<protein>
    <submittedName>
        <fullName evidence="2">Uncharacterized protein</fullName>
    </submittedName>
</protein>
<organism evidence="2 3">
    <name type="scientific">Ridgeia piscesae</name>
    <name type="common">Tubeworm</name>
    <dbReference type="NCBI Taxonomy" id="27915"/>
    <lineage>
        <taxon>Eukaryota</taxon>
        <taxon>Metazoa</taxon>
        <taxon>Spiralia</taxon>
        <taxon>Lophotrochozoa</taxon>
        <taxon>Annelida</taxon>
        <taxon>Polychaeta</taxon>
        <taxon>Sedentaria</taxon>
        <taxon>Canalipalpata</taxon>
        <taxon>Sabellida</taxon>
        <taxon>Siboglinidae</taxon>
        <taxon>Ridgeia</taxon>
    </lineage>
</organism>
<feature type="compositionally biased region" description="Basic and acidic residues" evidence="1">
    <location>
        <begin position="366"/>
        <end position="375"/>
    </location>
</feature>
<feature type="region of interest" description="Disordered" evidence="1">
    <location>
        <begin position="498"/>
        <end position="532"/>
    </location>
</feature>
<gene>
    <name evidence="2" type="ORF">NP493_6g04027</name>
</gene>
<feature type="compositionally biased region" description="Polar residues" evidence="1">
    <location>
        <begin position="376"/>
        <end position="387"/>
    </location>
</feature>
<dbReference type="Proteomes" id="UP001209878">
    <property type="component" value="Unassembled WGS sequence"/>
</dbReference>
<evidence type="ECO:0000313" key="2">
    <source>
        <dbReference type="EMBL" id="KAK2193896.1"/>
    </source>
</evidence>
<keyword evidence="3" id="KW-1185">Reference proteome</keyword>
<feature type="compositionally biased region" description="Basic and acidic residues" evidence="1">
    <location>
        <begin position="498"/>
        <end position="519"/>
    </location>
</feature>
<feature type="region of interest" description="Disordered" evidence="1">
    <location>
        <begin position="158"/>
        <end position="221"/>
    </location>
</feature>
<feature type="compositionally biased region" description="Polar residues" evidence="1">
    <location>
        <begin position="208"/>
        <end position="219"/>
    </location>
</feature>
<feature type="region of interest" description="Disordered" evidence="1">
    <location>
        <begin position="304"/>
        <end position="404"/>
    </location>
</feature>
<feature type="region of interest" description="Disordered" evidence="1">
    <location>
        <begin position="1"/>
        <end position="39"/>
    </location>
</feature>
<evidence type="ECO:0000313" key="3">
    <source>
        <dbReference type="Proteomes" id="UP001209878"/>
    </source>
</evidence>
<accession>A0AAD9PG03</accession>
<evidence type="ECO:0000256" key="1">
    <source>
        <dbReference type="SAM" id="MobiDB-lite"/>
    </source>
</evidence>
<feature type="compositionally biased region" description="Polar residues" evidence="1">
    <location>
        <begin position="179"/>
        <end position="192"/>
    </location>
</feature>
<sequence length="532" mass="57781">MCVSKLDLSSDDDAGSGSGRDEVPPDCAQSPRDIASSVSEGSLIVNARAAFDNAEETTKGDEVAKTDAVMSDNPLVKPKAGKRKLKKAFLTATFAGLFKKKSGSSKTVNLPENVVVVDSDQQMGLVVKASRCDLDGESVKSWSGYSTAESDVIGTKMKTGNETKEKQNGLSGVDAASVPNISQQTRRNSSTCRIPVTPDHDRDDLSGHNISNQQSSTPVSPLKDVRVDKSTMSESTVTKKWKLFSQNKKKSKKHCGGVKLDTTDQNVAINVRDRINDALPEDIVVKSDQQVGLVVLSSQCDLDGESVKSWSGCSFGEPGEAGTKKMTDHKLKETQNGLGSADTASVPDVSQQSRRNSSTCHIPVTPDHDHDDKSGSDISNQQSSTPVSALEDVRVDKSTTSESTVTKKWKLFSQNKKKSKKRHGDVSVKSNTTAQNLAVDAGDNVPDAMANRHVLPHGGQCQHTSVLPTVVCHDCGRLEAELEEARRRHEEEMRVELERQEAEAQQRMDAELEKKRLEAADQLNKQRHLYEG</sequence>
<feature type="compositionally biased region" description="Basic and acidic residues" evidence="1">
    <location>
        <begin position="322"/>
        <end position="333"/>
    </location>
</feature>
<dbReference type="EMBL" id="JAODUO010000005">
    <property type="protein sequence ID" value="KAK2193896.1"/>
    <property type="molecule type" value="Genomic_DNA"/>
</dbReference>
<comment type="caution">
    <text evidence="2">The sequence shown here is derived from an EMBL/GenBank/DDBJ whole genome shotgun (WGS) entry which is preliminary data.</text>
</comment>
<dbReference type="AlphaFoldDB" id="A0AAD9PG03"/>
<feature type="compositionally biased region" description="Polar residues" evidence="1">
    <location>
        <begin position="348"/>
        <end position="360"/>
    </location>
</feature>